<evidence type="ECO:0000259" key="6">
    <source>
        <dbReference type="PROSITE" id="PS51387"/>
    </source>
</evidence>
<organism evidence="7">
    <name type="scientific">Bionectria ochroleuca</name>
    <name type="common">Gliocladium roseum</name>
    <dbReference type="NCBI Taxonomy" id="29856"/>
    <lineage>
        <taxon>Eukaryota</taxon>
        <taxon>Fungi</taxon>
        <taxon>Dikarya</taxon>
        <taxon>Ascomycota</taxon>
        <taxon>Pezizomycotina</taxon>
        <taxon>Sordariomycetes</taxon>
        <taxon>Hypocreomycetidae</taxon>
        <taxon>Hypocreales</taxon>
        <taxon>Bionectriaceae</taxon>
        <taxon>Clonostachys</taxon>
    </lineage>
</organism>
<feature type="chain" id="PRO_5002118899" description="FAD-binding PCMH-type domain-containing protein" evidence="5">
    <location>
        <begin position="22"/>
        <end position="507"/>
    </location>
</feature>
<feature type="signal peptide" evidence="5">
    <location>
        <begin position="1"/>
        <end position="21"/>
    </location>
</feature>
<keyword evidence="4" id="KW-0560">Oxidoreductase</keyword>
<keyword evidence="2" id="KW-0285">Flavoprotein</keyword>
<dbReference type="AlphaFoldDB" id="A0A0B7KS85"/>
<gene>
    <name evidence="7" type="ORF">BN869_000013769_1</name>
</gene>
<evidence type="ECO:0000313" key="7">
    <source>
        <dbReference type="EMBL" id="CEO57711.1"/>
    </source>
</evidence>
<protein>
    <recommendedName>
        <fullName evidence="6">FAD-binding PCMH-type domain-containing protein</fullName>
    </recommendedName>
</protein>
<sequence length="507" mass="54180">MIQSPLYAVLLAAFVAQPALSRALSEIDDSASTLSTKGCSILADAGLGGLLLLPHDLAYTEREASYWAPNAALGPRCILQPRTTEDVSRAVKAVAASGAKFAIRSGGHSQWAGGSNVHNGVTIDLGRMTDITYNAQTTVASIQPGPRWGDIFAALKPYGVALTGGRDADVGIGGFLTGGGNAYLTARTGFGCDTVVNFEVVLANGTIVNANKTANADLWRALKGGWANFGVVTRFDIETTAAPEVWGSTQIHDGSVGDQAAAALVKFTNENEDNPEAARLVLRTYNTVTPQGIGMITVMVDTKNLENAPVFNDIRAIPSTVATSQHTTLGQLAQNGIDPSDDRVHWFTLTFNNDIAILKKAMALHDALAADLKTTLGPAAFSTQCVLQPIPSFFGTIGARKGGNMLGLDAVKTNSILWLGTVAYKDPDHDKVAHKKLEKSFRELEKFAKSRNGNVEWLYINYADKTQNPLKSYGKANLDFMKNVAGTYDPKGVFQEQMPRSFKLSKV</sequence>
<evidence type="ECO:0000256" key="3">
    <source>
        <dbReference type="ARBA" id="ARBA00022827"/>
    </source>
</evidence>
<dbReference type="InterPro" id="IPR016169">
    <property type="entry name" value="FAD-bd_PCMH_sub2"/>
</dbReference>
<dbReference type="InterPro" id="IPR006094">
    <property type="entry name" value="Oxid_FAD_bind_N"/>
</dbReference>
<dbReference type="SUPFAM" id="SSF56176">
    <property type="entry name" value="FAD-binding/transporter-associated domain-like"/>
    <property type="match status" value="1"/>
</dbReference>
<evidence type="ECO:0000256" key="4">
    <source>
        <dbReference type="ARBA" id="ARBA00023002"/>
    </source>
</evidence>
<dbReference type="Pfam" id="PF01565">
    <property type="entry name" value="FAD_binding_4"/>
    <property type="match status" value="1"/>
</dbReference>
<dbReference type="GO" id="GO:0071949">
    <property type="term" value="F:FAD binding"/>
    <property type="evidence" value="ECO:0007669"/>
    <property type="project" value="InterPro"/>
</dbReference>
<evidence type="ECO:0000256" key="2">
    <source>
        <dbReference type="ARBA" id="ARBA00022630"/>
    </source>
</evidence>
<dbReference type="InterPro" id="IPR050416">
    <property type="entry name" value="FAD-linked_Oxidoreductase"/>
</dbReference>
<feature type="domain" description="FAD-binding PCMH-type" evidence="6">
    <location>
        <begin position="71"/>
        <end position="242"/>
    </location>
</feature>
<accession>A0A0B7KS85</accession>
<dbReference type="Gene3D" id="3.30.465.10">
    <property type="match status" value="1"/>
</dbReference>
<reference evidence="7" key="1">
    <citation type="submission" date="2015-01" db="EMBL/GenBank/DDBJ databases">
        <authorList>
            <person name="Durling Mikael"/>
        </authorList>
    </citation>
    <scope>NUCLEOTIDE SEQUENCE</scope>
</reference>
<keyword evidence="3" id="KW-0274">FAD</keyword>
<dbReference type="EMBL" id="CDPU01000131">
    <property type="protein sequence ID" value="CEO57711.1"/>
    <property type="molecule type" value="Genomic_DNA"/>
</dbReference>
<evidence type="ECO:0000256" key="5">
    <source>
        <dbReference type="SAM" id="SignalP"/>
    </source>
</evidence>
<evidence type="ECO:0000256" key="1">
    <source>
        <dbReference type="ARBA" id="ARBA00005466"/>
    </source>
</evidence>
<dbReference type="PANTHER" id="PTHR42973:SF53">
    <property type="entry name" value="FAD-BINDING PCMH-TYPE DOMAIN-CONTAINING PROTEIN-RELATED"/>
    <property type="match status" value="1"/>
</dbReference>
<keyword evidence="5" id="KW-0732">Signal</keyword>
<comment type="similarity">
    <text evidence="1">Belongs to the oxygen-dependent FAD-linked oxidoreductase family.</text>
</comment>
<dbReference type="PROSITE" id="PS51387">
    <property type="entry name" value="FAD_PCMH"/>
    <property type="match status" value="1"/>
</dbReference>
<dbReference type="GO" id="GO:0016491">
    <property type="term" value="F:oxidoreductase activity"/>
    <property type="evidence" value="ECO:0007669"/>
    <property type="project" value="UniProtKB-KW"/>
</dbReference>
<dbReference type="InterPro" id="IPR016166">
    <property type="entry name" value="FAD-bd_PCMH"/>
</dbReference>
<dbReference type="InterPro" id="IPR036318">
    <property type="entry name" value="FAD-bd_PCMH-like_sf"/>
</dbReference>
<proteinExistence type="inferred from homology"/>
<dbReference type="PANTHER" id="PTHR42973">
    <property type="entry name" value="BINDING OXIDOREDUCTASE, PUTATIVE (AFU_ORTHOLOGUE AFUA_1G17690)-RELATED"/>
    <property type="match status" value="1"/>
</dbReference>
<name>A0A0B7KS85_BIOOC</name>